<sequence length="336" mass="37860">MHSPFSGNPTAMPLSSRYMSPAAMALWVIPLAYVLITLTLNYLAGTLTLPSAGEVRAQRDFNAALGMPIVTGYLWFNVRLLHRRTASTIVSYLIAQQRMTEFSYYRDVLTRWLQHQVIIAASIALLVTTVYLASEGLLALDLQIGVLLLNVTAVPFWFFIWLYLLQVTTTTRFISRRLISSAGNGLSEIKLLKPFSDLGLSNAIHAVFSLLIVPVFWFGKDIPTIDIVLLSIFGGGLFLYLLLPVFRMQTVMKNLKVQAVNRLTARMQDIYDQAASKPRHKQDLLRSLNRCQDQIEDIQSMSVWPIDLRQSLKIVGAFLLIPLSWACLSLAEYFTI</sequence>
<dbReference type="EMBL" id="JAOTJC010000004">
    <property type="protein sequence ID" value="MCU7553594.1"/>
    <property type="molecule type" value="Genomic_DNA"/>
</dbReference>
<reference evidence="3" key="1">
    <citation type="submission" date="2023-07" db="EMBL/GenBank/DDBJ databases">
        <title>Study on multiphase classification of strain Alteromonas salexigens isolated from the Yellow Sea.</title>
        <authorList>
            <person name="Sun L."/>
        </authorList>
    </citation>
    <scope>NUCLEOTIDE SEQUENCE [LARGE SCALE GENOMIC DNA]</scope>
    <source>
        <strain evidence="3">ASW11-19</strain>
    </source>
</reference>
<dbReference type="RefSeq" id="WP_262992280.1">
    <property type="nucleotide sequence ID" value="NZ_JAOTJC010000004.1"/>
</dbReference>
<dbReference type="Proteomes" id="UP001209257">
    <property type="component" value="Unassembled WGS sequence"/>
</dbReference>
<name>A0ABT2VK88_9ALTE</name>
<feature type="transmembrane region" description="Helical" evidence="1">
    <location>
        <begin position="21"/>
        <end position="43"/>
    </location>
</feature>
<feature type="transmembrane region" description="Helical" evidence="1">
    <location>
        <begin position="112"/>
        <end position="132"/>
    </location>
</feature>
<evidence type="ECO:0000313" key="3">
    <source>
        <dbReference type="Proteomes" id="UP001209257"/>
    </source>
</evidence>
<keyword evidence="1" id="KW-0812">Transmembrane</keyword>
<gene>
    <name evidence="2" type="ORF">OCL06_03145</name>
</gene>
<proteinExistence type="predicted"/>
<accession>A0ABT2VK88</accession>
<keyword evidence="3" id="KW-1185">Reference proteome</keyword>
<feature type="transmembrane region" description="Helical" evidence="1">
    <location>
        <begin position="198"/>
        <end position="219"/>
    </location>
</feature>
<protein>
    <recommendedName>
        <fullName evidence="4">ABC transmembrane type-1 domain-containing protein</fullName>
    </recommendedName>
</protein>
<keyword evidence="1" id="KW-1133">Transmembrane helix</keyword>
<feature type="transmembrane region" description="Helical" evidence="1">
    <location>
        <begin position="225"/>
        <end position="246"/>
    </location>
</feature>
<evidence type="ECO:0008006" key="4">
    <source>
        <dbReference type="Google" id="ProtNLM"/>
    </source>
</evidence>
<organism evidence="2 3">
    <name type="scientific">Alteromonas salexigens</name>
    <dbReference type="NCBI Taxonomy" id="2982530"/>
    <lineage>
        <taxon>Bacteria</taxon>
        <taxon>Pseudomonadati</taxon>
        <taxon>Pseudomonadota</taxon>
        <taxon>Gammaproteobacteria</taxon>
        <taxon>Alteromonadales</taxon>
        <taxon>Alteromonadaceae</taxon>
        <taxon>Alteromonas/Salinimonas group</taxon>
        <taxon>Alteromonas</taxon>
    </lineage>
</organism>
<feature type="transmembrane region" description="Helical" evidence="1">
    <location>
        <begin position="144"/>
        <end position="165"/>
    </location>
</feature>
<evidence type="ECO:0000313" key="2">
    <source>
        <dbReference type="EMBL" id="MCU7553594.1"/>
    </source>
</evidence>
<feature type="transmembrane region" description="Helical" evidence="1">
    <location>
        <begin position="63"/>
        <end position="81"/>
    </location>
</feature>
<keyword evidence="1" id="KW-0472">Membrane</keyword>
<evidence type="ECO:0000256" key="1">
    <source>
        <dbReference type="SAM" id="Phobius"/>
    </source>
</evidence>
<comment type="caution">
    <text evidence="2">The sequence shown here is derived from an EMBL/GenBank/DDBJ whole genome shotgun (WGS) entry which is preliminary data.</text>
</comment>